<name>A0A1B0AZ03_9MUSC</name>
<evidence type="ECO:0000313" key="1">
    <source>
        <dbReference type="EnsemblMetazoa" id="GPPI013461-PA"/>
    </source>
</evidence>
<protein>
    <submittedName>
        <fullName evidence="1">Uncharacterized protein</fullName>
    </submittedName>
</protein>
<evidence type="ECO:0000313" key="2">
    <source>
        <dbReference type="Proteomes" id="UP000092460"/>
    </source>
</evidence>
<dbReference type="EMBL" id="JXJN01006072">
    <property type="status" value="NOT_ANNOTATED_CDS"/>
    <property type="molecule type" value="Genomic_DNA"/>
</dbReference>
<organism evidence="1 2">
    <name type="scientific">Glossina palpalis gambiensis</name>
    <dbReference type="NCBI Taxonomy" id="67801"/>
    <lineage>
        <taxon>Eukaryota</taxon>
        <taxon>Metazoa</taxon>
        <taxon>Ecdysozoa</taxon>
        <taxon>Arthropoda</taxon>
        <taxon>Hexapoda</taxon>
        <taxon>Insecta</taxon>
        <taxon>Pterygota</taxon>
        <taxon>Neoptera</taxon>
        <taxon>Endopterygota</taxon>
        <taxon>Diptera</taxon>
        <taxon>Brachycera</taxon>
        <taxon>Muscomorpha</taxon>
        <taxon>Hippoboscoidea</taxon>
        <taxon>Glossinidae</taxon>
        <taxon>Glossina</taxon>
    </lineage>
</organism>
<dbReference type="Proteomes" id="UP000092460">
    <property type="component" value="Unassembled WGS sequence"/>
</dbReference>
<sequence>MEEKRFKILNANITKQQPSETVRIVTIAGKLVRRRQRQTKVCKSLISCGLTVEVKSYEREKEKNNLNFSSYFRSVVVVNSLQVEIHFFCILSKIAVQLLPGTLR</sequence>
<proteinExistence type="predicted"/>
<accession>A0A1B0AZ03</accession>
<reference evidence="1" key="2">
    <citation type="submission" date="2020-05" db="UniProtKB">
        <authorList>
            <consortium name="EnsemblMetazoa"/>
        </authorList>
    </citation>
    <scope>IDENTIFICATION</scope>
    <source>
        <strain evidence="1">IAEA</strain>
    </source>
</reference>
<keyword evidence="2" id="KW-1185">Reference proteome</keyword>
<reference evidence="2" key="1">
    <citation type="submission" date="2015-01" db="EMBL/GenBank/DDBJ databases">
        <authorList>
            <person name="Aksoy S."/>
            <person name="Warren W."/>
            <person name="Wilson R.K."/>
        </authorList>
    </citation>
    <scope>NUCLEOTIDE SEQUENCE [LARGE SCALE GENOMIC DNA]</scope>
    <source>
        <strain evidence="2">IAEA</strain>
    </source>
</reference>
<dbReference type="EnsemblMetazoa" id="GPPI013461-RA">
    <property type="protein sequence ID" value="GPPI013461-PA"/>
    <property type="gene ID" value="GPPI013461"/>
</dbReference>
<dbReference type="VEuPathDB" id="VectorBase:GPPI013461"/>
<dbReference type="AlphaFoldDB" id="A0A1B0AZ03"/>
<dbReference type="EMBL" id="JXJN01006073">
    <property type="status" value="NOT_ANNOTATED_CDS"/>
    <property type="molecule type" value="Genomic_DNA"/>
</dbReference>